<accession>C1FT75</accession>
<dbReference type="RefSeq" id="WP_012705213.1">
    <property type="nucleotide sequence ID" value="NC_012563.1"/>
</dbReference>
<proteinExistence type="predicted"/>
<sequence length="40" mass="4656">MGHIVKKFHTYSDEYIGFYDKKRLQKNLKGLAPKSMGTKP</sequence>
<organism evidence="1 2">
    <name type="scientific">Clostridium botulinum (strain Kyoto / Type A2)</name>
    <dbReference type="NCBI Taxonomy" id="536232"/>
    <lineage>
        <taxon>Bacteria</taxon>
        <taxon>Bacillati</taxon>
        <taxon>Bacillota</taxon>
        <taxon>Clostridia</taxon>
        <taxon>Eubacteriales</taxon>
        <taxon>Clostridiaceae</taxon>
        <taxon>Clostridium</taxon>
    </lineage>
</organism>
<protein>
    <submittedName>
        <fullName evidence="1">Integrase, catalytic region</fullName>
    </submittedName>
</protein>
<dbReference type="EMBL" id="CP001581">
    <property type="protein sequence ID" value="ACO86248.1"/>
    <property type="molecule type" value="Genomic_DNA"/>
</dbReference>
<evidence type="ECO:0000313" key="1">
    <source>
        <dbReference type="EMBL" id="ACO86248.1"/>
    </source>
</evidence>
<dbReference type="HOGENOM" id="CLU_3287235_0_0_9"/>
<name>C1FT75_CLOBJ</name>
<evidence type="ECO:0000313" key="2">
    <source>
        <dbReference type="Proteomes" id="UP000001374"/>
    </source>
</evidence>
<dbReference type="Proteomes" id="UP000001374">
    <property type="component" value="Chromosome"/>
</dbReference>
<reference evidence="1 2" key="1">
    <citation type="submission" date="2008-10" db="EMBL/GenBank/DDBJ databases">
        <title>Genome sequence of Clostridium botulinum A2 Kyoto.</title>
        <authorList>
            <person name="Shrivastava S."/>
            <person name="Brinkac L.M."/>
            <person name="Brown J.L."/>
            <person name="Bruce D."/>
            <person name="Detter C.C."/>
            <person name="Johnson E.A."/>
            <person name="Munk C.A."/>
            <person name="Smith L.A."/>
            <person name="Smith T.J."/>
            <person name="Sutton G."/>
            <person name="Brettin T.S."/>
        </authorList>
    </citation>
    <scope>NUCLEOTIDE SEQUENCE [LARGE SCALE GENOMIC DNA]</scope>
    <source>
        <strain evidence="2">Kyoto / Type A2</strain>
    </source>
</reference>
<dbReference type="AlphaFoldDB" id="C1FT75"/>
<gene>
    <name evidence="1" type="ordered locus">CLM_0710</name>
</gene>
<dbReference type="KEGG" id="cby:CLM_0710"/>